<reference evidence="4" key="1">
    <citation type="submission" date="2021-01" db="EMBL/GenBank/DDBJ databases">
        <title>Adiantum capillus-veneris genome.</title>
        <authorList>
            <person name="Fang Y."/>
            <person name="Liao Q."/>
        </authorList>
    </citation>
    <scope>NUCLEOTIDE SEQUENCE</scope>
    <source>
        <strain evidence="4">H3</strain>
        <tissue evidence="4">Leaf</tissue>
    </source>
</reference>
<accession>A0A9D4ZIY7</accession>
<evidence type="ECO:0000313" key="5">
    <source>
        <dbReference type="Proteomes" id="UP000886520"/>
    </source>
</evidence>
<gene>
    <name evidence="4" type="ORF">GOP47_0010611</name>
</gene>
<comment type="similarity">
    <text evidence="1">Belongs to the PPC synthetase family.</text>
</comment>
<keyword evidence="5" id="KW-1185">Reference proteome</keyword>
<evidence type="ECO:0000259" key="3">
    <source>
        <dbReference type="Pfam" id="PF04127"/>
    </source>
</evidence>
<dbReference type="PANTHER" id="PTHR12290">
    <property type="entry name" value="CORNICHON-RELATED"/>
    <property type="match status" value="1"/>
</dbReference>
<comment type="caution">
    <text evidence="4">The sequence shown here is derived from an EMBL/GenBank/DDBJ whole genome shotgun (WGS) entry which is preliminary data.</text>
</comment>
<dbReference type="InterPro" id="IPR007085">
    <property type="entry name" value="DNA/pantothenate-metab_flavo_C"/>
</dbReference>
<feature type="signal peptide" evidence="2">
    <location>
        <begin position="1"/>
        <end position="30"/>
    </location>
</feature>
<evidence type="ECO:0000256" key="2">
    <source>
        <dbReference type="SAM" id="SignalP"/>
    </source>
</evidence>
<sequence length="353" mass="39634">MQVSLRMPTLQLPVLLCSLSLLPTAPLSPAASVALQPHFAAPALLSPTARLAACVYMEEDLEFGDVDELFKTAPKLKDECVIQENLETFIHKICELTPQLVCITSGGTSVPLERNCVRFLQNFSSGNRGAVSTEYFLQAGYAVIFLYKRNSIQPYSRRVLECFKPNDSSSVQDRIELIKCAVQLHHEAIIQGKLLEVSYETIIEYLQLLCLIARSMNCLEKRAMFYLAAAVADFYVPWDVMDVHKIQSGAGPITIQLALVPKMIKALRKQWAPSAFCVSFKLETDPTILVKKAKDALHKYNVHAVVANELTTRDEMVIVVTNEGDKTIKKDLDVEMKLVQFLKEKHREFIEGK</sequence>
<dbReference type="EMBL" id="JABFUD020000010">
    <property type="protein sequence ID" value="KAI5074650.1"/>
    <property type="molecule type" value="Genomic_DNA"/>
</dbReference>
<dbReference type="AlphaFoldDB" id="A0A9D4ZIY7"/>
<dbReference type="GO" id="GO:0003824">
    <property type="term" value="F:catalytic activity"/>
    <property type="evidence" value="ECO:0007669"/>
    <property type="project" value="UniProtKB-ARBA"/>
</dbReference>
<keyword evidence="2" id="KW-0732">Signal</keyword>
<dbReference type="OrthoDB" id="70224at2759"/>
<organism evidence="4 5">
    <name type="scientific">Adiantum capillus-veneris</name>
    <name type="common">Maidenhair fern</name>
    <dbReference type="NCBI Taxonomy" id="13818"/>
    <lineage>
        <taxon>Eukaryota</taxon>
        <taxon>Viridiplantae</taxon>
        <taxon>Streptophyta</taxon>
        <taxon>Embryophyta</taxon>
        <taxon>Tracheophyta</taxon>
        <taxon>Polypodiopsida</taxon>
        <taxon>Polypodiidae</taxon>
        <taxon>Polypodiales</taxon>
        <taxon>Pteridineae</taxon>
        <taxon>Pteridaceae</taxon>
        <taxon>Vittarioideae</taxon>
        <taxon>Adiantum</taxon>
    </lineage>
</organism>
<evidence type="ECO:0000256" key="1">
    <source>
        <dbReference type="ARBA" id="ARBA00005703"/>
    </source>
</evidence>
<dbReference type="Gene3D" id="3.40.50.10300">
    <property type="entry name" value="CoaB-like"/>
    <property type="match status" value="1"/>
</dbReference>
<dbReference type="GO" id="GO:0015937">
    <property type="term" value="P:coenzyme A biosynthetic process"/>
    <property type="evidence" value="ECO:0007669"/>
    <property type="project" value="UniProtKB-ARBA"/>
</dbReference>
<dbReference type="Proteomes" id="UP000886520">
    <property type="component" value="Chromosome 10"/>
</dbReference>
<protein>
    <recommendedName>
        <fullName evidence="3">DNA/pantothenate metabolism flavoprotein C-terminal domain-containing protein</fullName>
    </recommendedName>
</protein>
<feature type="domain" description="DNA/pantothenate metabolism flavoprotein C-terminal" evidence="3">
    <location>
        <begin position="214"/>
        <end position="323"/>
    </location>
</feature>
<dbReference type="InterPro" id="IPR035929">
    <property type="entry name" value="CoaB-like_sf"/>
</dbReference>
<name>A0A9D4ZIY7_ADICA</name>
<evidence type="ECO:0000313" key="4">
    <source>
        <dbReference type="EMBL" id="KAI5074650.1"/>
    </source>
</evidence>
<proteinExistence type="inferred from homology"/>
<dbReference type="Pfam" id="PF04127">
    <property type="entry name" value="DFP"/>
    <property type="match status" value="1"/>
</dbReference>
<dbReference type="SUPFAM" id="SSF102645">
    <property type="entry name" value="CoaB-like"/>
    <property type="match status" value="1"/>
</dbReference>
<feature type="chain" id="PRO_5038406933" description="DNA/pantothenate metabolism flavoprotein C-terminal domain-containing protein" evidence="2">
    <location>
        <begin position="31"/>
        <end position="353"/>
    </location>
</feature>